<feature type="compositionally biased region" description="Basic and acidic residues" evidence="1">
    <location>
        <begin position="645"/>
        <end position="656"/>
    </location>
</feature>
<name>A0ABR0YWP7_HUSHU</name>
<feature type="region of interest" description="Disordered" evidence="1">
    <location>
        <begin position="640"/>
        <end position="737"/>
    </location>
</feature>
<feature type="compositionally biased region" description="Polar residues" evidence="1">
    <location>
        <begin position="701"/>
        <end position="713"/>
    </location>
</feature>
<feature type="compositionally biased region" description="Low complexity" evidence="1">
    <location>
        <begin position="388"/>
        <end position="397"/>
    </location>
</feature>
<feature type="region of interest" description="Disordered" evidence="1">
    <location>
        <begin position="381"/>
        <end position="504"/>
    </location>
</feature>
<feature type="region of interest" description="Disordered" evidence="1">
    <location>
        <begin position="761"/>
        <end position="947"/>
    </location>
</feature>
<feature type="compositionally biased region" description="Polar residues" evidence="1">
    <location>
        <begin position="877"/>
        <end position="888"/>
    </location>
</feature>
<feature type="compositionally biased region" description="Polar residues" evidence="1">
    <location>
        <begin position="195"/>
        <end position="206"/>
    </location>
</feature>
<feature type="compositionally biased region" description="Acidic residues" evidence="1">
    <location>
        <begin position="802"/>
        <end position="811"/>
    </location>
</feature>
<feature type="compositionally biased region" description="Basic and acidic residues" evidence="1">
    <location>
        <begin position="446"/>
        <end position="460"/>
    </location>
</feature>
<feature type="non-terminal residue" evidence="2">
    <location>
        <position position="1"/>
    </location>
</feature>
<feature type="compositionally biased region" description="Basic and acidic residues" evidence="1">
    <location>
        <begin position="233"/>
        <end position="242"/>
    </location>
</feature>
<gene>
    <name evidence="2" type="ORF">HHUSO_G23532</name>
</gene>
<feature type="compositionally biased region" description="Basic and acidic residues" evidence="1">
    <location>
        <begin position="254"/>
        <end position="267"/>
    </location>
</feature>
<feature type="compositionally biased region" description="Low complexity" evidence="1">
    <location>
        <begin position="431"/>
        <end position="440"/>
    </location>
</feature>
<dbReference type="EMBL" id="JAHFZB010000022">
    <property type="protein sequence ID" value="KAK6477007.1"/>
    <property type="molecule type" value="Genomic_DNA"/>
</dbReference>
<keyword evidence="3" id="KW-1185">Reference proteome</keyword>
<evidence type="ECO:0000256" key="1">
    <source>
        <dbReference type="SAM" id="MobiDB-lite"/>
    </source>
</evidence>
<feature type="compositionally biased region" description="Basic and acidic residues" evidence="1">
    <location>
        <begin position="114"/>
        <end position="123"/>
    </location>
</feature>
<feature type="compositionally biased region" description="Basic and acidic residues" evidence="1">
    <location>
        <begin position="297"/>
        <end position="306"/>
    </location>
</feature>
<evidence type="ECO:0000313" key="2">
    <source>
        <dbReference type="EMBL" id="KAK6477007.1"/>
    </source>
</evidence>
<feature type="region of interest" description="Disordered" evidence="1">
    <location>
        <begin position="187"/>
        <end position="306"/>
    </location>
</feature>
<accession>A0ABR0YWP7</accession>
<feature type="compositionally biased region" description="Polar residues" evidence="1">
    <location>
        <begin position="141"/>
        <end position="152"/>
    </location>
</feature>
<reference evidence="2 3" key="1">
    <citation type="submission" date="2021-05" db="EMBL/GenBank/DDBJ databases">
        <authorList>
            <person name="Zahm M."/>
            <person name="Klopp C."/>
            <person name="Cabau C."/>
            <person name="Kuhl H."/>
            <person name="Suciu R."/>
            <person name="Ciorpac M."/>
            <person name="Holostenco D."/>
            <person name="Gessner J."/>
            <person name="Wuertz S."/>
            <person name="Hohne C."/>
            <person name="Stock M."/>
            <person name="Gislard M."/>
            <person name="Lluch J."/>
            <person name="Milhes M."/>
            <person name="Lampietro C."/>
            <person name="Lopez Roques C."/>
            <person name="Donnadieu C."/>
            <person name="Du K."/>
            <person name="Schartl M."/>
            <person name="Guiguen Y."/>
        </authorList>
    </citation>
    <scope>NUCLEOTIDE SEQUENCE [LARGE SCALE GENOMIC DNA]</scope>
    <source>
        <strain evidence="2">Hh-F2</strain>
        <tissue evidence="2">Blood</tissue>
    </source>
</reference>
<feature type="region of interest" description="Disordered" evidence="1">
    <location>
        <begin position="59"/>
        <end position="163"/>
    </location>
</feature>
<organism evidence="2 3">
    <name type="scientific">Huso huso</name>
    <name type="common">Beluga</name>
    <name type="synonym">Acipenser huso</name>
    <dbReference type="NCBI Taxonomy" id="61971"/>
    <lineage>
        <taxon>Eukaryota</taxon>
        <taxon>Metazoa</taxon>
        <taxon>Chordata</taxon>
        <taxon>Craniata</taxon>
        <taxon>Vertebrata</taxon>
        <taxon>Euteleostomi</taxon>
        <taxon>Actinopterygii</taxon>
        <taxon>Chondrostei</taxon>
        <taxon>Acipenseriformes</taxon>
        <taxon>Acipenseridae</taxon>
        <taxon>Huso</taxon>
    </lineage>
</organism>
<protein>
    <submittedName>
        <fullName evidence="2">A-kinase anchor protein 13-like</fullName>
    </submittedName>
</protein>
<sequence>REEGADPEPWADVSRTIFSGDCLVKHNPRLNTYTLTVVTKPGVQPSSVERHIEELRRFIQRHSEEKGTPSQTPFLNTARECSDTHGGPAETVTEQPPPENLTQDPSVLNGQESEQLKASEETRQGSSAVVSERGRDPAQNPEASDSTLNNGNTKDRVCPCENNISTEREEEVEVGTAATFTVAACGNPAYKSDSEQGQADTESLSVSGLPCGKLQEETDTAPAAISTGQESPGKADNDKQEGEQAGQSAAEDQTADKTERVEGRDSADGDMGQTQFQDHKDTSVTAEVSTGPLKGEMLVEPKGPDNCADVRDVIVVFREKESEAVIKESLKELAGAQEDKAQIEGTCSCVVVSSPGDGEGEGECKSETHCAGLKEETAGLDYFKENDSAASEANNNETPMSERDTNSCSLFVNPETELGSPSQAHSRSRDSTGSSASHTSVLPEVKCPKECDSQALDDRGTGGYSSLAFGPEINEQVSLKEKDLPSDTADTRDSPLEVGLSDQTDGLGQRLTVISEEPQPAPIEAASSLFQDVEVALEAGSEECSSQTVGEVPDGKQKAECMLPGVEEVVLPHIDCLVVESLPLLGQEPMDSMLPLKEEDRNGELTPPSSETKDHESDPGIVTVESISFADIEQGVPCDCAVNERGSDLDAGDRCEGMPTWKDGEPESAAGSCECSTLTQSQQPPPAESEGVSDCRELHKQQSTQEVLLTSEGQESEGPELEQSGTEAPAPSPSISNRVLVEGERSTLPEGGPGERVAALKDIPREQPDGPEHNWEAESLQEATSETCEATLATSSAVQEGEGLEVSEPDEAAAAVVDSDGSGAVGSDKAPSIESDGSRAVGSDKAPPFESDGSVAVGSDKAPPFESDGSGAVGSDKASSIENDSSGAVGSDKAPPFESDGSRAVGSDKAPPFESDGSGAVGSDKAPPFESDGSGAVGSDKARTSPL</sequence>
<comment type="caution">
    <text evidence="2">The sequence shown here is derived from an EMBL/GenBank/DDBJ whole genome shotgun (WGS) entry which is preliminary data.</text>
</comment>
<feature type="compositionally biased region" description="Polar residues" evidence="1">
    <location>
        <begin position="100"/>
        <end position="113"/>
    </location>
</feature>
<feature type="compositionally biased region" description="Basic and acidic residues" evidence="1">
    <location>
        <begin position="478"/>
        <end position="495"/>
    </location>
</feature>
<feature type="region of interest" description="Disordered" evidence="1">
    <location>
        <begin position="594"/>
        <end position="621"/>
    </location>
</feature>
<evidence type="ECO:0000313" key="3">
    <source>
        <dbReference type="Proteomes" id="UP001369086"/>
    </source>
</evidence>
<dbReference type="Proteomes" id="UP001369086">
    <property type="component" value="Unassembled WGS sequence"/>
</dbReference>
<proteinExistence type="predicted"/>
<feature type="compositionally biased region" description="Polar residues" evidence="1">
    <location>
        <begin position="781"/>
        <end position="798"/>
    </location>
</feature>
<feature type="compositionally biased region" description="Basic and acidic residues" evidence="1">
    <location>
        <begin position="761"/>
        <end position="776"/>
    </location>
</feature>